<dbReference type="EMBL" id="CP036276">
    <property type="protein sequence ID" value="QDU44848.1"/>
    <property type="molecule type" value="Genomic_DNA"/>
</dbReference>
<protein>
    <recommendedName>
        <fullName evidence="10">Transglycosylase associated protein</fullName>
    </recommendedName>
</protein>
<dbReference type="PANTHER" id="PTHR33884">
    <property type="entry name" value="UPF0410 PROTEIN YMGE"/>
    <property type="match status" value="1"/>
</dbReference>
<sequence>MIIGIISWCVFGLIIGAIARFLMPGTQSMGLIMTILLGVVGSFTGGFISTLIFGGGDGAAMHPGGWIMSTIGACLVLFIASKMAASK</sequence>
<reference evidence="8 9" key="1">
    <citation type="submission" date="2019-02" db="EMBL/GenBank/DDBJ databases">
        <title>Deep-cultivation of Planctomycetes and their phenomic and genomic characterization uncovers novel biology.</title>
        <authorList>
            <person name="Wiegand S."/>
            <person name="Jogler M."/>
            <person name="Boedeker C."/>
            <person name="Pinto D."/>
            <person name="Vollmers J."/>
            <person name="Rivas-Marin E."/>
            <person name="Kohn T."/>
            <person name="Peeters S.H."/>
            <person name="Heuer A."/>
            <person name="Rast P."/>
            <person name="Oberbeckmann S."/>
            <person name="Bunk B."/>
            <person name="Jeske O."/>
            <person name="Meyerdierks A."/>
            <person name="Storesund J.E."/>
            <person name="Kallscheuer N."/>
            <person name="Luecker S."/>
            <person name="Lage O.M."/>
            <person name="Pohl T."/>
            <person name="Merkel B.J."/>
            <person name="Hornburger P."/>
            <person name="Mueller R.-W."/>
            <person name="Bruemmer F."/>
            <person name="Labrenz M."/>
            <person name="Spormann A.M."/>
            <person name="Op den Camp H."/>
            <person name="Overmann J."/>
            <person name="Amann R."/>
            <person name="Jetten M.S.M."/>
            <person name="Mascher T."/>
            <person name="Medema M.H."/>
            <person name="Devos D.P."/>
            <person name="Kaster A.-K."/>
            <person name="Ovreas L."/>
            <person name="Rohde M."/>
            <person name="Galperin M.Y."/>
            <person name="Jogler C."/>
        </authorList>
    </citation>
    <scope>NUCLEOTIDE SEQUENCE [LARGE SCALE GENOMIC DNA]</scope>
    <source>
        <strain evidence="8 9">Mal52</strain>
    </source>
</reference>
<evidence type="ECO:0000256" key="2">
    <source>
        <dbReference type="ARBA" id="ARBA00011006"/>
    </source>
</evidence>
<evidence type="ECO:0000256" key="3">
    <source>
        <dbReference type="ARBA" id="ARBA00022475"/>
    </source>
</evidence>
<feature type="transmembrane region" description="Helical" evidence="7">
    <location>
        <begin position="5"/>
        <end position="23"/>
    </location>
</feature>
<organism evidence="8 9">
    <name type="scientific">Symmachiella dynata</name>
    <dbReference type="NCBI Taxonomy" id="2527995"/>
    <lineage>
        <taxon>Bacteria</taxon>
        <taxon>Pseudomonadati</taxon>
        <taxon>Planctomycetota</taxon>
        <taxon>Planctomycetia</taxon>
        <taxon>Planctomycetales</taxon>
        <taxon>Planctomycetaceae</taxon>
        <taxon>Symmachiella</taxon>
    </lineage>
</organism>
<keyword evidence="5 7" id="KW-1133">Transmembrane helix</keyword>
<dbReference type="InterPro" id="IPR007341">
    <property type="entry name" value="Transgly_assoc"/>
</dbReference>
<evidence type="ECO:0000313" key="9">
    <source>
        <dbReference type="Proteomes" id="UP000319383"/>
    </source>
</evidence>
<evidence type="ECO:0000256" key="4">
    <source>
        <dbReference type="ARBA" id="ARBA00022692"/>
    </source>
</evidence>
<dbReference type="Proteomes" id="UP000319383">
    <property type="component" value="Chromosome"/>
</dbReference>
<keyword evidence="9" id="KW-1185">Reference proteome</keyword>
<gene>
    <name evidence="8" type="ORF">Mal52_33340</name>
</gene>
<dbReference type="RefSeq" id="WP_145377137.1">
    <property type="nucleotide sequence ID" value="NZ_CAXBED010000047.1"/>
</dbReference>
<evidence type="ECO:0000256" key="1">
    <source>
        <dbReference type="ARBA" id="ARBA00004651"/>
    </source>
</evidence>
<accession>A0A517ZR05</accession>
<evidence type="ECO:0000256" key="6">
    <source>
        <dbReference type="ARBA" id="ARBA00023136"/>
    </source>
</evidence>
<name>A0A517ZR05_9PLAN</name>
<feature type="transmembrane region" description="Helical" evidence="7">
    <location>
        <begin position="30"/>
        <end position="53"/>
    </location>
</feature>
<keyword evidence="3" id="KW-1003">Cell membrane</keyword>
<feature type="transmembrane region" description="Helical" evidence="7">
    <location>
        <begin position="65"/>
        <end position="85"/>
    </location>
</feature>
<evidence type="ECO:0000256" key="5">
    <source>
        <dbReference type="ARBA" id="ARBA00022989"/>
    </source>
</evidence>
<dbReference type="GO" id="GO:0005886">
    <property type="term" value="C:plasma membrane"/>
    <property type="evidence" value="ECO:0007669"/>
    <property type="project" value="UniProtKB-SubCell"/>
</dbReference>
<keyword evidence="6 7" id="KW-0472">Membrane</keyword>
<comment type="similarity">
    <text evidence="2">Belongs to the UPF0410 family.</text>
</comment>
<evidence type="ECO:0000256" key="7">
    <source>
        <dbReference type="SAM" id="Phobius"/>
    </source>
</evidence>
<comment type="subcellular location">
    <subcellularLocation>
        <location evidence="1">Cell membrane</location>
        <topology evidence="1">Multi-pass membrane protein</topology>
    </subcellularLocation>
</comment>
<keyword evidence="4 7" id="KW-0812">Transmembrane</keyword>
<evidence type="ECO:0000313" key="8">
    <source>
        <dbReference type="EMBL" id="QDU44848.1"/>
    </source>
</evidence>
<dbReference type="AlphaFoldDB" id="A0A517ZR05"/>
<dbReference type="PANTHER" id="PTHR33884:SF3">
    <property type="entry name" value="UPF0410 PROTEIN YMGE"/>
    <property type="match status" value="1"/>
</dbReference>
<evidence type="ECO:0008006" key="10">
    <source>
        <dbReference type="Google" id="ProtNLM"/>
    </source>
</evidence>
<proteinExistence type="inferred from homology"/>
<dbReference type="Pfam" id="PF04226">
    <property type="entry name" value="Transgly_assoc"/>
    <property type="match status" value="1"/>
</dbReference>
<dbReference type="KEGG" id="sdyn:Mal52_33340"/>